<protein>
    <recommendedName>
        <fullName evidence="5">Secreted protein</fullName>
    </recommendedName>
</protein>
<evidence type="ECO:0000313" key="3">
    <source>
        <dbReference type="EMBL" id="MFC4609115.1"/>
    </source>
</evidence>
<dbReference type="RefSeq" id="WP_381195466.1">
    <property type="nucleotide sequence ID" value="NZ_JBHSFE010000011.1"/>
</dbReference>
<keyword evidence="4" id="KW-1185">Reference proteome</keyword>
<sequence length="182" mass="18577">MVRRRLKLAAVLVVVVLALTGFSSSSGGKGGKGGKSGSKGSSGGGGGCSSSKKSNSGYRDYDDDDYGSSGSSSGSDSYTGDPTPTATDSGPAEAYVVDCVKKGRGTRKADTAATVKVVSGSTVAHLYEVDVVFLDAVGEVVDRGYTKVSLDAGETETVKVRMQSPKKVSRVKKCEADALLDD</sequence>
<accession>A0ABV9G7T3</accession>
<proteinExistence type="predicted"/>
<organism evidence="3 4">
    <name type="scientific">Streptomyces maoxianensis</name>
    <dbReference type="NCBI Taxonomy" id="1459942"/>
    <lineage>
        <taxon>Bacteria</taxon>
        <taxon>Bacillati</taxon>
        <taxon>Actinomycetota</taxon>
        <taxon>Actinomycetes</taxon>
        <taxon>Kitasatosporales</taxon>
        <taxon>Streptomycetaceae</taxon>
        <taxon>Streptomyces</taxon>
    </lineage>
</organism>
<dbReference type="Proteomes" id="UP001595993">
    <property type="component" value="Unassembled WGS sequence"/>
</dbReference>
<gene>
    <name evidence="3" type="ORF">ACFO9E_15010</name>
</gene>
<feature type="compositionally biased region" description="Low complexity" evidence="1">
    <location>
        <begin position="49"/>
        <end position="58"/>
    </location>
</feature>
<feature type="region of interest" description="Disordered" evidence="1">
    <location>
        <begin position="25"/>
        <end position="92"/>
    </location>
</feature>
<evidence type="ECO:0000256" key="2">
    <source>
        <dbReference type="SAM" id="SignalP"/>
    </source>
</evidence>
<comment type="caution">
    <text evidence="3">The sequence shown here is derived from an EMBL/GenBank/DDBJ whole genome shotgun (WGS) entry which is preliminary data.</text>
</comment>
<evidence type="ECO:0008006" key="5">
    <source>
        <dbReference type="Google" id="ProtNLM"/>
    </source>
</evidence>
<feature type="compositionally biased region" description="Low complexity" evidence="1">
    <location>
        <begin position="67"/>
        <end position="81"/>
    </location>
</feature>
<evidence type="ECO:0000256" key="1">
    <source>
        <dbReference type="SAM" id="MobiDB-lite"/>
    </source>
</evidence>
<evidence type="ECO:0000313" key="4">
    <source>
        <dbReference type="Proteomes" id="UP001595993"/>
    </source>
</evidence>
<feature type="compositionally biased region" description="Gly residues" evidence="1">
    <location>
        <begin position="27"/>
        <end position="48"/>
    </location>
</feature>
<feature type="chain" id="PRO_5046752728" description="Secreted protein" evidence="2">
    <location>
        <begin position="26"/>
        <end position="182"/>
    </location>
</feature>
<dbReference type="EMBL" id="JBHSFE010000011">
    <property type="protein sequence ID" value="MFC4609115.1"/>
    <property type="molecule type" value="Genomic_DNA"/>
</dbReference>
<name>A0ABV9G7T3_9ACTN</name>
<keyword evidence="2" id="KW-0732">Signal</keyword>
<reference evidence="4" key="1">
    <citation type="journal article" date="2019" name="Int. J. Syst. Evol. Microbiol.">
        <title>The Global Catalogue of Microorganisms (GCM) 10K type strain sequencing project: providing services to taxonomists for standard genome sequencing and annotation.</title>
        <authorList>
            <consortium name="The Broad Institute Genomics Platform"/>
            <consortium name="The Broad Institute Genome Sequencing Center for Infectious Disease"/>
            <person name="Wu L."/>
            <person name="Ma J."/>
        </authorList>
    </citation>
    <scope>NUCLEOTIDE SEQUENCE [LARGE SCALE GENOMIC DNA]</scope>
    <source>
        <strain evidence="4">CGMCC 4.7139</strain>
    </source>
</reference>
<feature type="signal peptide" evidence="2">
    <location>
        <begin position="1"/>
        <end position="25"/>
    </location>
</feature>